<evidence type="ECO:0000259" key="8">
    <source>
        <dbReference type="PROSITE" id="PS50940"/>
    </source>
</evidence>
<dbReference type="PANTHER" id="PTHR23301">
    <property type="entry name" value="CHITIN BINDING PERITROPHIN-A"/>
    <property type="match status" value="1"/>
</dbReference>
<keyword evidence="3" id="KW-0677">Repeat</keyword>
<dbReference type="PANTHER" id="PTHR23301:SF0">
    <property type="entry name" value="CHITIN-BINDING TYPE-2 DOMAIN-CONTAINING PROTEIN-RELATED"/>
    <property type="match status" value="1"/>
</dbReference>
<dbReference type="Pfam" id="PF01607">
    <property type="entry name" value="CBM_14"/>
    <property type="match status" value="2"/>
</dbReference>
<protein>
    <recommendedName>
        <fullName evidence="8">Chitin-binding type-2 domain-containing protein</fullName>
    </recommendedName>
</protein>
<reference evidence="9" key="1">
    <citation type="submission" date="2021-09" db="EMBL/GenBank/DDBJ databases">
        <authorList>
            <consortium name="Pathogen Informatics"/>
        </authorList>
    </citation>
    <scope>NUCLEOTIDE SEQUENCE</scope>
</reference>
<feature type="region of interest" description="Disordered" evidence="6">
    <location>
        <begin position="185"/>
        <end position="220"/>
    </location>
</feature>
<evidence type="ECO:0000256" key="7">
    <source>
        <dbReference type="SAM" id="SignalP"/>
    </source>
</evidence>
<dbReference type="InterPro" id="IPR051940">
    <property type="entry name" value="Chitin_bind-dev_reg"/>
</dbReference>
<dbReference type="SMART" id="SM00494">
    <property type="entry name" value="ChtBD2"/>
    <property type="match status" value="2"/>
</dbReference>
<comment type="caution">
    <text evidence="9">The sequence shown here is derived from an EMBL/GenBank/DDBJ whole genome shotgun (WGS) entry which is preliminary data.</text>
</comment>
<feature type="domain" description="Chitin-binding type-2" evidence="8">
    <location>
        <begin position="25"/>
        <end position="82"/>
    </location>
</feature>
<evidence type="ECO:0000313" key="10">
    <source>
        <dbReference type="Proteomes" id="UP000746747"/>
    </source>
</evidence>
<dbReference type="AlphaFoldDB" id="A0A8J2Q4J4"/>
<evidence type="ECO:0000256" key="6">
    <source>
        <dbReference type="SAM" id="MobiDB-lite"/>
    </source>
</evidence>
<feature type="domain" description="Chitin-binding type-2" evidence="8">
    <location>
        <begin position="96"/>
        <end position="153"/>
    </location>
</feature>
<evidence type="ECO:0000313" key="9">
    <source>
        <dbReference type="EMBL" id="CAG9531896.1"/>
    </source>
</evidence>
<keyword evidence="1" id="KW-0147">Chitin-binding</keyword>
<dbReference type="InterPro" id="IPR002557">
    <property type="entry name" value="Chitin-bd_dom"/>
</dbReference>
<gene>
    <name evidence="9" type="ORF">CJOHNSTONI_LOCUS2261</name>
</gene>
<dbReference type="PROSITE" id="PS50940">
    <property type="entry name" value="CHIT_BIND_II"/>
    <property type="match status" value="2"/>
</dbReference>
<dbReference type="EMBL" id="CAKAEH010000778">
    <property type="protein sequence ID" value="CAG9531896.1"/>
    <property type="molecule type" value="Genomic_DNA"/>
</dbReference>
<evidence type="ECO:0000256" key="3">
    <source>
        <dbReference type="ARBA" id="ARBA00022737"/>
    </source>
</evidence>
<accession>A0A8J2Q4J4</accession>
<organism evidence="9 10">
    <name type="scientific">Cercopithifilaria johnstoni</name>
    <dbReference type="NCBI Taxonomy" id="2874296"/>
    <lineage>
        <taxon>Eukaryota</taxon>
        <taxon>Metazoa</taxon>
        <taxon>Ecdysozoa</taxon>
        <taxon>Nematoda</taxon>
        <taxon>Chromadorea</taxon>
        <taxon>Rhabditida</taxon>
        <taxon>Spirurina</taxon>
        <taxon>Spiruromorpha</taxon>
        <taxon>Filarioidea</taxon>
        <taxon>Onchocercidae</taxon>
        <taxon>Cercopithifilaria</taxon>
    </lineage>
</organism>
<dbReference type="InterPro" id="IPR036508">
    <property type="entry name" value="Chitin-bd_dom_sf"/>
</dbReference>
<dbReference type="Gene3D" id="2.170.140.10">
    <property type="entry name" value="Chitin binding domain"/>
    <property type="match status" value="2"/>
</dbReference>
<keyword evidence="4" id="KW-1015">Disulfide bond</keyword>
<name>A0A8J2Q4J4_9BILA</name>
<dbReference type="SUPFAM" id="SSF57625">
    <property type="entry name" value="Invertebrate chitin-binding proteins"/>
    <property type="match status" value="2"/>
</dbReference>
<evidence type="ECO:0000256" key="5">
    <source>
        <dbReference type="ARBA" id="ARBA00023180"/>
    </source>
</evidence>
<proteinExistence type="predicted"/>
<feature type="chain" id="PRO_5035173791" description="Chitin-binding type-2 domain-containing protein" evidence="7">
    <location>
        <begin position="19"/>
        <end position="220"/>
    </location>
</feature>
<dbReference type="OrthoDB" id="5914859at2759"/>
<evidence type="ECO:0000256" key="1">
    <source>
        <dbReference type="ARBA" id="ARBA00022669"/>
    </source>
</evidence>
<keyword evidence="10" id="KW-1185">Reference proteome</keyword>
<feature type="signal peptide" evidence="7">
    <location>
        <begin position="1"/>
        <end position="18"/>
    </location>
</feature>
<dbReference type="GO" id="GO:0005576">
    <property type="term" value="C:extracellular region"/>
    <property type="evidence" value="ECO:0007669"/>
    <property type="project" value="InterPro"/>
</dbReference>
<dbReference type="Proteomes" id="UP000746747">
    <property type="component" value="Unassembled WGS sequence"/>
</dbReference>
<feature type="compositionally biased region" description="Basic and acidic residues" evidence="6">
    <location>
        <begin position="198"/>
        <end position="213"/>
    </location>
</feature>
<evidence type="ECO:0000256" key="2">
    <source>
        <dbReference type="ARBA" id="ARBA00022729"/>
    </source>
</evidence>
<dbReference type="GO" id="GO:0008061">
    <property type="term" value="F:chitin binding"/>
    <property type="evidence" value="ECO:0007669"/>
    <property type="project" value="UniProtKB-KW"/>
</dbReference>
<keyword evidence="2 7" id="KW-0732">Signal</keyword>
<sequence length="220" mass="24968">MILLGFLIIFFQINLIENASSRSAVLDCSKRNSDGLYGRGCSSKFMKCYNGKLYVYRCRNNLKFNVETAKCEERRQVIACINNMDNDRIIVKADDPFDCSKREDGVYGSGKCSTTYYHCSHGHSSEMLCPAGLYYNDKLKACDEVDSIDECNVLTALQGYNERRESHLGERGKYIERNLLSTFNGNRRYTGGTPRLSAGKEKNSMGHDSNDKKRPARQTL</sequence>
<evidence type="ECO:0000256" key="4">
    <source>
        <dbReference type="ARBA" id="ARBA00023157"/>
    </source>
</evidence>
<keyword evidence="5" id="KW-0325">Glycoprotein</keyword>